<feature type="compositionally biased region" description="Low complexity" evidence="1">
    <location>
        <begin position="238"/>
        <end position="257"/>
    </location>
</feature>
<evidence type="ECO:0000313" key="2">
    <source>
        <dbReference type="EMBL" id="RDX79756.1"/>
    </source>
</evidence>
<accession>A0A371FN48</accession>
<feature type="non-terminal residue" evidence="2">
    <location>
        <position position="1"/>
    </location>
</feature>
<feature type="region of interest" description="Disordered" evidence="1">
    <location>
        <begin position="236"/>
        <end position="257"/>
    </location>
</feature>
<protein>
    <submittedName>
        <fullName evidence="2">Uncharacterized protein</fullName>
    </submittedName>
</protein>
<comment type="caution">
    <text evidence="2">The sequence shown here is derived from an EMBL/GenBank/DDBJ whole genome shotgun (WGS) entry which is preliminary data.</text>
</comment>
<proteinExistence type="predicted"/>
<gene>
    <name evidence="2" type="ORF">CR513_39784</name>
</gene>
<keyword evidence="3" id="KW-1185">Reference proteome</keyword>
<reference evidence="2" key="1">
    <citation type="submission" date="2018-05" db="EMBL/GenBank/DDBJ databases">
        <title>Draft genome of Mucuna pruriens seed.</title>
        <authorList>
            <person name="Nnadi N.E."/>
            <person name="Vos R."/>
            <person name="Hasami M.H."/>
            <person name="Devisetty U.K."/>
            <person name="Aguiy J.C."/>
        </authorList>
    </citation>
    <scope>NUCLEOTIDE SEQUENCE [LARGE SCALE GENOMIC DNA]</scope>
    <source>
        <strain evidence="2">JCA_2017</strain>
    </source>
</reference>
<name>A0A371FN48_MUCPR</name>
<dbReference type="AlphaFoldDB" id="A0A371FN48"/>
<evidence type="ECO:0000256" key="1">
    <source>
        <dbReference type="SAM" id="MobiDB-lite"/>
    </source>
</evidence>
<evidence type="ECO:0000313" key="3">
    <source>
        <dbReference type="Proteomes" id="UP000257109"/>
    </source>
</evidence>
<dbReference type="Proteomes" id="UP000257109">
    <property type="component" value="Unassembled WGS sequence"/>
</dbReference>
<dbReference type="OrthoDB" id="413760at2759"/>
<organism evidence="2 3">
    <name type="scientific">Mucuna pruriens</name>
    <name type="common">Velvet bean</name>
    <name type="synonym">Dolichos pruriens</name>
    <dbReference type="NCBI Taxonomy" id="157652"/>
    <lineage>
        <taxon>Eukaryota</taxon>
        <taxon>Viridiplantae</taxon>
        <taxon>Streptophyta</taxon>
        <taxon>Embryophyta</taxon>
        <taxon>Tracheophyta</taxon>
        <taxon>Spermatophyta</taxon>
        <taxon>Magnoliopsida</taxon>
        <taxon>eudicotyledons</taxon>
        <taxon>Gunneridae</taxon>
        <taxon>Pentapetalae</taxon>
        <taxon>rosids</taxon>
        <taxon>fabids</taxon>
        <taxon>Fabales</taxon>
        <taxon>Fabaceae</taxon>
        <taxon>Papilionoideae</taxon>
        <taxon>50 kb inversion clade</taxon>
        <taxon>NPAAA clade</taxon>
        <taxon>indigoferoid/millettioid clade</taxon>
        <taxon>Phaseoleae</taxon>
        <taxon>Mucuna</taxon>
    </lineage>
</organism>
<sequence>MHNRIATVNQAIWLIKILSDLHVEQTTITISNNPIFHGKTRHFKMKLFFLREEQKEDDSIAGRFKLQSANVLTKKALQKTTKFHHHSSNEHQIWLRVGTTAILNSDIVHLPQGFFCDKIGRDEIHMNKEESLNLSHLNPHNRWDIEEFGTLLFAMPKVQFCSYCASLNLMENYVALRGWANNEDEEHHQISMLDRTSDLNSILEKSALGCLEASGTGGESEAMECKLSFAYKASATASQSSRHPSPTSSSLRSPEKQ</sequence>
<feature type="non-terminal residue" evidence="2">
    <location>
        <position position="257"/>
    </location>
</feature>
<dbReference type="EMBL" id="QJKJ01008443">
    <property type="protein sequence ID" value="RDX79756.1"/>
    <property type="molecule type" value="Genomic_DNA"/>
</dbReference>